<accession>A0A0N4VMN6</accession>
<reference evidence="3" key="1">
    <citation type="submission" date="2017-02" db="UniProtKB">
        <authorList>
            <consortium name="WormBaseParasite"/>
        </authorList>
    </citation>
    <scope>IDENTIFICATION</scope>
</reference>
<keyword evidence="2" id="KW-1185">Reference proteome</keyword>
<name>A0A0N4VMN6_ENTVE</name>
<protein>
    <submittedName>
        <fullName evidence="1 3">Uncharacterized protein</fullName>
    </submittedName>
</protein>
<evidence type="ECO:0000313" key="3">
    <source>
        <dbReference type="WBParaSite" id="EVEC_0001221301-mRNA-1"/>
    </source>
</evidence>
<reference evidence="1 2" key="2">
    <citation type="submission" date="2018-10" db="EMBL/GenBank/DDBJ databases">
        <authorList>
            <consortium name="Pathogen Informatics"/>
        </authorList>
    </citation>
    <scope>NUCLEOTIDE SEQUENCE [LARGE SCALE GENOMIC DNA]</scope>
</reference>
<proteinExistence type="predicted"/>
<evidence type="ECO:0000313" key="2">
    <source>
        <dbReference type="Proteomes" id="UP000274131"/>
    </source>
</evidence>
<organism evidence="3">
    <name type="scientific">Enterobius vermicularis</name>
    <name type="common">Human pinworm</name>
    <dbReference type="NCBI Taxonomy" id="51028"/>
    <lineage>
        <taxon>Eukaryota</taxon>
        <taxon>Metazoa</taxon>
        <taxon>Ecdysozoa</taxon>
        <taxon>Nematoda</taxon>
        <taxon>Chromadorea</taxon>
        <taxon>Rhabditida</taxon>
        <taxon>Spirurina</taxon>
        <taxon>Oxyuridomorpha</taxon>
        <taxon>Oxyuroidea</taxon>
        <taxon>Oxyuridae</taxon>
        <taxon>Enterobius</taxon>
    </lineage>
</organism>
<evidence type="ECO:0000313" key="1">
    <source>
        <dbReference type="EMBL" id="VDD96681.1"/>
    </source>
</evidence>
<sequence>MKSTISDIYVVSPKARFLLQFDSRRVTIIIQEHWTSRDVIRIFGAITYFGKFVRTVTISASIMELMIAGLSSMDLTRWHAFQCYLKAFNHSNLEDAVHIHCVKGNTDTILMPRLTELTIYVSPSEFSCLSRYMDYGVSSNCIYSVTNLCLLRLNLPARQSIFPHNSEPFHRRRCNQHIRSFRHWSNASSLQEKYCQKYS</sequence>
<dbReference type="WBParaSite" id="EVEC_0001221301-mRNA-1">
    <property type="protein sequence ID" value="EVEC_0001221301-mRNA-1"/>
    <property type="gene ID" value="EVEC_0001221301"/>
</dbReference>
<dbReference type="Proteomes" id="UP000274131">
    <property type="component" value="Unassembled WGS sequence"/>
</dbReference>
<gene>
    <name evidence="1" type="ORF">EVEC_LOCUS11432</name>
</gene>
<dbReference type="EMBL" id="UXUI01012046">
    <property type="protein sequence ID" value="VDD96681.1"/>
    <property type="molecule type" value="Genomic_DNA"/>
</dbReference>
<dbReference type="OrthoDB" id="5832952at2759"/>
<dbReference type="AlphaFoldDB" id="A0A0N4VMN6"/>